<evidence type="ECO:0000313" key="2">
    <source>
        <dbReference type="Proteomes" id="UP000520814"/>
    </source>
</evidence>
<evidence type="ECO:0000313" key="1">
    <source>
        <dbReference type="EMBL" id="MBB6049694.1"/>
    </source>
</evidence>
<accession>A0A7W9SPN1</accession>
<keyword evidence="2" id="KW-1185">Reference proteome</keyword>
<sequence>MALPDFRDDGWLPEGHHAITWDELCQTFGGEPGTQRQQILERLLLWRDRARGHGLRGRLLLDGSFISTKLNPGDFDAIFIGAEGIEEILVQNQEAQLLLNYQVCKELYKADLLFFSEAALRKFPEFCRLDGFDFNKDKKPKGLVELTL</sequence>
<comment type="caution">
    <text evidence="1">The sequence shown here is derived from an EMBL/GenBank/DDBJ whole genome shotgun (WGS) entry which is preliminary data.</text>
</comment>
<dbReference type="RefSeq" id="WP_184193289.1">
    <property type="nucleotide sequence ID" value="NZ_JACHGW010000001.1"/>
</dbReference>
<dbReference type="AlphaFoldDB" id="A0A7W9SPN1"/>
<name>A0A7W9SPN1_ARMRO</name>
<dbReference type="Pfam" id="PF22014">
    <property type="entry name" value="DUF6932"/>
    <property type="match status" value="1"/>
</dbReference>
<reference evidence="1 2" key="1">
    <citation type="submission" date="2020-08" db="EMBL/GenBank/DDBJ databases">
        <title>Genomic Encyclopedia of Type Strains, Phase IV (KMG-IV): sequencing the most valuable type-strain genomes for metagenomic binning, comparative biology and taxonomic classification.</title>
        <authorList>
            <person name="Goeker M."/>
        </authorList>
    </citation>
    <scope>NUCLEOTIDE SEQUENCE [LARGE SCALE GENOMIC DNA]</scope>
    <source>
        <strain evidence="1 2">DSM 23562</strain>
    </source>
</reference>
<dbReference type="Proteomes" id="UP000520814">
    <property type="component" value="Unassembled WGS sequence"/>
</dbReference>
<dbReference type="InterPro" id="IPR053860">
    <property type="entry name" value="DUF6932"/>
</dbReference>
<gene>
    <name evidence="1" type="ORF">HNQ39_001456</name>
</gene>
<dbReference type="EMBL" id="JACHGW010000001">
    <property type="protein sequence ID" value="MBB6049694.1"/>
    <property type="molecule type" value="Genomic_DNA"/>
</dbReference>
<protein>
    <submittedName>
        <fullName evidence="1">Uncharacterized protein</fullName>
    </submittedName>
</protein>
<organism evidence="1 2">
    <name type="scientific">Armatimonas rosea</name>
    <dbReference type="NCBI Taxonomy" id="685828"/>
    <lineage>
        <taxon>Bacteria</taxon>
        <taxon>Bacillati</taxon>
        <taxon>Armatimonadota</taxon>
        <taxon>Armatimonadia</taxon>
        <taxon>Armatimonadales</taxon>
        <taxon>Armatimonadaceae</taxon>
        <taxon>Armatimonas</taxon>
    </lineage>
</organism>
<proteinExistence type="predicted"/>